<dbReference type="InterPro" id="IPR009288">
    <property type="entry name" value="AIG2-like_dom"/>
</dbReference>
<evidence type="ECO:0000313" key="3">
    <source>
        <dbReference type="Proteomes" id="UP001595907"/>
    </source>
</evidence>
<keyword evidence="3" id="KW-1185">Reference proteome</keyword>
<evidence type="ECO:0000259" key="1">
    <source>
        <dbReference type="Pfam" id="PF06094"/>
    </source>
</evidence>
<sequence length="142" mass="16454">MNNNSYNLFVYGSLRSGFRNPAYQYITQFFKCMGEGMVKGQFFDKGTHPVAIHTTDDHFILGELYTLNNPDDFSWAFEQLDDYEGVHVEPGETPLYKRALVTVYQNDQQITAWIYWYNGDITGLPAIETGDVMKYLQQKNQP</sequence>
<dbReference type="Gene3D" id="3.10.490.10">
    <property type="entry name" value="Gamma-glutamyl cyclotransferase-like"/>
    <property type="match status" value="1"/>
</dbReference>
<dbReference type="Pfam" id="PF06094">
    <property type="entry name" value="GGACT"/>
    <property type="match status" value="1"/>
</dbReference>
<dbReference type="EMBL" id="JBHSCZ010000002">
    <property type="protein sequence ID" value="MFC4263244.1"/>
    <property type="molecule type" value="Genomic_DNA"/>
</dbReference>
<dbReference type="RefSeq" id="WP_379709546.1">
    <property type="nucleotide sequence ID" value="NZ_JBHSCZ010000002.1"/>
</dbReference>
<name>A0ABV8QT12_9BACT</name>
<feature type="domain" description="Gamma-glutamylcyclotransferase AIG2-like" evidence="1">
    <location>
        <begin position="8"/>
        <end position="131"/>
    </location>
</feature>
<proteinExistence type="predicted"/>
<evidence type="ECO:0000313" key="2">
    <source>
        <dbReference type="EMBL" id="MFC4263244.1"/>
    </source>
</evidence>
<comment type="caution">
    <text evidence="2">The sequence shown here is derived from an EMBL/GenBank/DDBJ whole genome shotgun (WGS) entry which is preliminary data.</text>
</comment>
<dbReference type="InterPro" id="IPR036568">
    <property type="entry name" value="GGCT-like_sf"/>
</dbReference>
<dbReference type="CDD" id="cd06661">
    <property type="entry name" value="GGCT_like"/>
    <property type="match status" value="1"/>
</dbReference>
<reference evidence="3" key="1">
    <citation type="journal article" date="2019" name="Int. J. Syst. Evol. Microbiol.">
        <title>The Global Catalogue of Microorganisms (GCM) 10K type strain sequencing project: providing services to taxonomists for standard genome sequencing and annotation.</title>
        <authorList>
            <consortium name="The Broad Institute Genomics Platform"/>
            <consortium name="The Broad Institute Genome Sequencing Center for Infectious Disease"/>
            <person name="Wu L."/>
            <person name="Ma J."/>
        </authorList>
    </citation>
    <scope>NUCLEOTIDE SEQUENCE [LARGE SCALE GENOMIC DNA]</scope>
    <source>
        <strain evidence="3">CECT 8289</strain>
    </source>
</reference>
<organism evidence="2 3">
    <name type="scientific">Ferruginibacter yonginensis</name>
    <dbReference type="NCBI Taxonomy" id="1310416"/>
    <lineage>
        <taxon>Bacteria</taxon>
        <taxon>Pseudomonadati</taxon>
        <taxon>Bacteroidota</taxon>
        <taxon>Chitinophagia</taxon>
        <taxon>Chitinophagales</taxon>
        <taxon>Chitinophagaceae</taxon>
        <taxon>Ferruginibacter</taxon>
    </lineage>
</organism>
<protein>
    <submittedName>
        <fullName evidence="2">Gamma-glutamylcyclotransferase</fullName>
    </submittedName>
</protein>
<dbReference type="SUPFAM" id="SSF110857">
    <property type="entry name" value="Gamma-glutamyl cyclotransferase-like"/>
    <property type="match status" value="1"/>
</dbReference>
<dbReference type="InterPro" id="IPR013024">
    <property type="entry name" value="GGCT-like"/>
</dbReference>
<gene>
    <name evidence="2" type="ORF">ACFOWM_10170</name>
</gene>
<dbReference type="Proteomes" id="UP001595907">
    <property type="component" value="Unassembled WGS sequence"/>
</dbReference>
<accession>A0ABV8QT12</accession>